<evidence type="ECO:0000313" key="3">
    <source>
        <dbReference type="Proteomes" id="UP000317909"/>
    </source>
</evidence>
<feature type="compositionally biased region" description="Basic residues" evidence="1">
    <location>
        <begin position="335"/>
        <end position="349"/>
    </location>
</feature>
<keyword evidence="3" id="KW-1185">Reference proteome</keyword>
<dbReference type="Proteomes" id="UP000317909">
    <property type="component" value="Chromosome"/>
</dbReference>
<dbReference type="KEGG" id="llh:I41_29840"/>
<evidence type="ECO:0000256" key="1">
    <source>
        <dbReference type="SAM" id="MobiDB-lite"/>
    </source>
</evidence>
<accession>A0A517TZJ8</accession>
<gene>
    <name evidence="2" type="ORF">I41_29840</name>
</gene>
<protein>
    <recommendedName>
        <fullName evidence="4">Transposase IS30-like HTH domain-containing protein</fullName>
    </recommendedName>
</protein>
<feature type="region of interest" description="Disordered" evidence="1">
    <location>
        <begin position="306"/>
        <end position="349"/>
    </location>
</feature>
<dbReference type="OrthoDB" id="285738at2"/>
<feature type="compositionally biased region" description="Basic and acidic residues" evidence="1">
    <location>
        <begin position="320"/>
        <end position="334"/>
    </location>
</feature>
<evidence type="ECO:0000313" key="2">
    <source>
        <dbReference type="EMBL" id="QDT73793.1"/>
    </source>
</evidence>
<reference evidence="2 3" key="1">
    <citation type="submission" date="2019-02" db="EMBL/GenBank/DDBJ databases">
        <title>Deep-cultivation of Planctomycetes and their phenomic and genomic characterization uncovers novel biology.</title>
        <authorList>
            <person name="Wiegand S."/>
            <person name="Jogler M."/>
            <person name="Boedeker C."/>
            <person name="Pinto D."/>
            <person name="Vollmers J."/>
            <person name="Rivas-Marin E."/>
            <person name="Kohn T."/>
            <person name="Peeters S.H."/>
            <person name="Heuer A."/>
            <person name="Rast P."/>
            <person name="Oberbeckmann S."/>
            <person name="Bunk B."/>
            <person name="Jeske O."/>
            <person name="Meyerdierks A."/>
            <person name="Storesund J.E."/>
            <person name="Kallscheuer N."/>
            <person name="Luecker S."/>
            <person name="Lage O.M."/>
            <person name="Pohl T."/>
            <person name="Merkel B.J."/>
            <person name="Hornburger P."/>
            <person name="Mueller R.-W."/>
            <person name="Bruemmer F."/>
            <person name="Labrenz M."/>
            <person name="Spormann A.M."/>
            <person name="Op den Camp H."/>
            <person name="Overmann J."/>
            <person name="Amann R."/>
            <person name="Jetten M.S.M."/>
            <person name="Mascher T."/>
            <person name="Medema M.H."/>
            <person name="Devos D.P."/>
            <person name="Kaster A.-K."/>
            <person name="Ovreas L."/>
            <person name="Rohde M."/>
            <person name="Galperin M.Y."/>
            <person name="Jogler C."/>
        </authorList>
    </citation>
    <scope>NUCLEOTIDE SEQUENCE [LARGE SCALE GENOMIC DNA]</scope>
    <source>
        <strain evidence="2 3">I41</strain>
    </source>
</reference>
<proteinExistence type="predicted"/>
<name>A0A517TZJ8_9BACT</name>
<sequence>MQPYYTHGSSRVMTPERRAKLCELLAESHTLEEASEAIGVSIRTVQRERKRDEDFDHEVLLALQKTPDPLQLMEQAARTHWRAAAWLLERRNPEEYARKPVNATSAKKVATALRFVQEMALEAVPAEFHEVLYKHVQAAIDEAFRHCFPTMGKWGTPKFPRLPLETPLADVQPCNQREANVRILPDCGDALRPSSPTTPPSDVALRSPVGRVEAAERQAQEVARRAAVAELKRLLTEQSPAELSPKTREATPVACDTPPVDPLYVSFEEGEAVLTQQAHEREQRQSHLEFRRAFDDAEQRPCVFFPSTAAVQQPPKPGARRQERQKARAAEKKAKAARKRAQAQRRRAA</sequence>
<dbReference type="RefSeq" id="WP_145433418.1">
    <property type="nucleotide sequence ID" value="NZ_CP036339.1"/>
</dbReference>
<dbReference type="EMBL" id="CP036339">
    <property type="protein sequence ID" value="QDT73793.1"/>
    <property type="molecule type" value="Genomic_DNA"/>
</dbReference>
<evidence type="ECO:0008006" key="4">
    <source>
        <dbReference type="Google" id="ProtNLM"/>
    </source>
</evidence>
<organism evidence="2 3">
    <name type="scientific">Lacipirellula limnantheis</name>
    <dbReference type="NCBI Taxonomy" id="2528024"/>
    <lineage>
        <taxon>Bacteria</taxon>
        <taxon>Pseudomonadati</taxon>
        <taxon>Planctomycetota</taxon>
        <taxon>Planctomycetia</taxon>
        <taxon>Pirellulales</taxon>
        <taxon>Lacipirellulaceae</taxon>
        <taxon>Lacipirellula</taxon>
    </lineage>
</organism>
<dbReference type="AlphaFoldDB" id="A0A517TZJ8"/>